<evidence type="ECO:0000313" key="3">
    <source>
        <dbReference type="Proteomes" id="UP000772618"/>
    </source>
</evidence>
<evidence type="ECO:0000313" key="2">
    <source>
        <dbReference type="EMBL" id="MBT1702668.1"/>
    </source>
</evidence>
<feature type="transmembrane region" description="Helical" evidence="1">
    <location>
        <begin position="34"/>
        <end position="52"/>
    </location>
</feature>
<organism evidence="2 3">
    <name type="scientific">Chryseosolibacter indicus</name>
    <dbReference type="NCBI Taxonomy" id="2782351"/>
    <lineage>
        <taxon>Bacteria</taxon>
        <taxon>Pseudomonadati</taxon>
        <taxon>Bacteroidota</taxon>
        <taxon>Cytophagia</taxon>
        <taxon>Cytophagales</taxon>
        <taxon>Chryseotaleaceae</taxon>
        <taxon>Chryseosolibacter</taxon>
    </lineage>
</organism>
<keyword evidence="1" id="KW-0812">Transmembrane</keyword>
<gene>
    <name evidence="2" type="ORF">KK060_05210</name>
</gene>
<reference evidence="2 3" key="1">
    <citation type="submission" date="2021-05" db="EMBL/GenBank/DDBJ databases">
        <title>A Polyphasic approach of four new species of the genus Ohtaekwangia: Ohtaekwangia histidinii sp. nov., Ohtaekwangia cretensis sp. nov., Ohtaekwangia indiensis sp. nov., Ohtaekwangia reichenbachii sp. nov. from diverse environment.</title>
        <authorList>
            <person name="Octaviana S."/>
        </authorList>
    </citation>
    <scope>NUCLEOTIDE SEQUENCE [LARGE SCALE GENOMIC DNA]</scope>
    <source>
        <strain evidence="2 3">PWU20</strain>
    </source>
</reference>
<sequence length="121" mass="13915">MIRFLLVLFLLSGLLLGLTNLAISWQVVERPSFLYETVILLVVTTGGIYFLLNKRLRHFLLLYLLTTVIKILAFGVYTLIVVLEDKKGANVNVIFFMICYFLFTAVEVIFLHRRVTGKNQS</sequence>
<accession>A0ABS5VNS4</accession>
<keyword evidence="3" id="KW-1185">Reference proteome</keyword>
<comment type="caution">
    <text evidence="2">The sequence shown here is derived from an EMBL/GenBank/DDBJ whole genome shotgun (WGS) entry which is preliminary data.</text>
</comment>
<dbReference type="EMBL" id="JAHESD010000007">
    <property type="protein sequence ID" value="MBT1702668.1"/>
    <property type="molecule type" value="Genomic_DNA"/>
</dbReference>
<name>A0ABS5VNS4_9BACT</name>
<dbReference type="RefSeq" id="WP_254152635.1">
    <property type="nucleotide sequence ID" value="NZ_JAHESD010000007.1"/>
</dbReference>
<proteinExistence type="predicted"/>
<keyword evidence="1" id="KW-0472">Membrane</keyword>
<dbReference type="Proteomes" id="UP000772618">
    <property type="component" value="Unassembled WGS sequence"/>
</dbReference>
<evidence type="ECO:0000256" key="1">
    <source>
        <dbReference type="SAM" id="Phobius"/>
    </source>
</evidence>
<evidence type="ECO:0008006" key="4">
    <source>
        <dbReference type="Google" id="ProtNLM"/>
    </source>
</evidence>
<feature type="transmembrane region" description="Helical" evidence="1">
    <location>
        <begin position="89"/>
        <end position="111"/>
    </location>
</feature>
<protein>
    <recommendedName>
        <fullName evidence="4">DUF4293 family protein</fullName>
    </recommendedName>
</protein>
<feature type="transmembrane region" description="Helical" evidence="1">
    <location>
        <begin position="59"/>
        <end position="83"/>
    </location>
</feature>
<keyword evidence="1" id="KW-1133">Transmembrane helix</keyword>